<keyword evidence="3" id="KW-1185">Reference proteome</keyword>
<organism evidence="2 3">
    <name type="scientific">Symbiodinium necroappetens</name>
    <dbReference type="NCBI Taxonomy" id="1628268"/>
    <lineage>
        <taxon>Eukaryota</taxon>
        <taxon>Sar</taxon>
        <taxon>Alveolata</taxon>
        <taxon>Dinophyceae</taxon>
        <taxon>Suessiales</taxon>
        <taxon>Symbiodiniaceae</taxon>
        <taxon>Symbiodinium</taxon>
    </lineage>
</organism>
<reference evidence="2" key="1">
    <citation type="submission" date="2021-02" db="EMBL/GenBank/DDBJ databases">
        <authorList>
            <person name="Dougan E. K."/>
            <person name="Rhodes N."/>
            <person name="Thang M."/>
            <person name="Chan C."/>
        </authorList>
    </citation>
    <scope>NUCLEOTIDE SEQUENCE</scope>
</reference>
<proteinExistence type="predicted"/>
<comment type="caution">
    <text evidence="2">The sequence shown here is derived from an EMBL/GenBank/DDBJ whole genome shotgun (WGS) entry which is preliminary data.</text>
</comment>
<feature type="non-terminal residue" evidence="2">
    <location>
        <position position="915"/>
    </location>
</feature>
<evidence type="ECO:0000313" key="2">
    <source>
        <dbReference type="EMBL" id="CAE7273848.1"/>
    </source>
</evidence>
<dbReference type="EMBL" id="CAJNJA010011503">
    <property type="protein sequence ID" value="CAE7273848.1"/>
    <property type="molecule type" value="Genomic_DNA"/>
</dbReference>
<sequence length="915" mass="102940">KWFSFLVHWRGLTAKGEESEFDAIELGARLQDPSRRSQYGGLDHTWTSNLKMALLATEMEGKARLCSEKLRAQEDMQCRGCMQRLAPTVAEACLQDNPDGQQSLDMKAVRKNAFESGANQLELSALVLQNFDLIDYCQSPIFATYLATTRAARELPTRVQFQADRTNMAWLKDEISLLFQQAHDPVVLRRLKVWKGMARNDDGSLKPTDMQQEHLEAFWNLVVATASERTWFLLHYVYTGPEMFAGLISDDEGEALACLARVRSAAECLIAAERAVNDPQHQDRALRAVLDNVWWNKLPLIRLMLAKLRAHSWQRGSLWQFTWKLFGHGLIHSKSTQEDVLQELQNLARSNRNPEMRQQRVFYTQATSKRLQATGDVELLKLQKGDLQRHGRAHEVTNDCFRSRKTLLPDAPETEFVKQSIEKLKSGVQDGVKPAGTEADERAVSALAALQALRRNGFLGADALWAGSLLQRGHLFRQKATHKTFISLGFESYCALGWELATRSFCGHTYFYYAPALTRADAVKQLLFLVCTDLAKDAASAGREEFEAIPFQLCPSFSDLGETCSGECLPIEVRGHGLLLKQTGAPRRLIPHMLLSKSLEGITELVLRSILTIQGAQVQKKPGEKSVTKRTLLWSVICAEFANKTVEEQSRIFLSFYKETTKSSVVPDEITSKALEHLPFDEVQSDFKGIKDRLEQLDVEQRFKEVLHREKGEKARVEYETPDAIKRLKPSQGVKTVLCMDLLGQPSADDVRNALAEALQQIDDWVVCFGGVTLPTWKKPNQQIQKSHPQVVDVAEAEPGVVVVGEALLPLVADRQPPRQRQSARAKPSHPSLQLRRPQRVLPTDTRLVSWCRVAESTDGMPPKQHRVPKRGTDIQLQLQLGPLRQTEAALYSNPMSSISRGHPCTVHEASMPLP</sequence>
<feature type="region of interest" description="Disordered" evidence="1">
    <location>
        <begin position="814"/>
        <end position="839"/>
    </location>
</feature>
<dbReference type="AlphaFoldDB" id="A0A812MQ24"/>
<dbReference type="Proteomes" id="UP000601435">
    <property type="component" value="Unassembled WGS sequence"/>
</dbReference>
<name>A0A812MQ24_9DINO</name>
<evidence type="ECO:0000256" key="1">
    <source>
        <dbReference type="SAM" id="MobiDB-lite"/>
    </source>
</evidence>
<evidence type="ECO:0000313" key="3">
    <source>
        <dbReference type="Proteomes" id="UP000601435"/>
    </source>
</evidence>
<accession>A0A812MQ24</accession>
<protein>
    <submittedName>
        <fullName evidence="2">Uncharacterized protein</fullName>
    </submittedName>
</protein>
<dbReference type="OrthoDB" id="440723at2759"/>
<gene>
    <name evidence="2" type="ORF">SNEC2469_LOCUS6616</name>
</gene>